<dbReference type="EMBL" id="CAJJDM010000006">
    <property type="protein sequence ID" value="CAD8045314.1"/>
    <property type="molecule type" value="Genomic_DNA"/>
</dbReference>
<sequence>MDQLQYFFELWLNQIMKNIIVKIIVELNQIQEE</sequence>
<gene>
    <name evidence="1" type="ORF">PPRIM_AZ9-3.1.T0090341</name>
</gene>
<dbReference type="Proteomes" id="UP000688137">
    <property type="component" value="Unassembled WGS sequence"/>
</dbReference>
<protein>
    <submittedName>
        <fullName evidence="1">Uncharacterized protein</fullName>
    </submittedName>
</protein>
<evidence type="ECO:0000313" key="2">
    <source>
        <dbReference type="Proteomes" id="UP000688137"/>
    </source>
</evidence>
<organism evidence="1 2">
    <name type="scientific">Paramecium primaurelia</name>
    <dbReference type="NCBI Taxonomy" id="5886"/>
    <lineage>
        <taxon>Eukaryota</taxon>
        <taxon>Sar</taxon>
        <taxon>Alveolata</taxon>
        <taxon>Ciliophora</taxon>
        <taxon>Intramacronucleata</taxon>
        <taxon>Oligohymenophorea</taxon>
        <taxon>Peniculida</taxon>
        <taxon>Parameciidae</taxon>
        <taxon>Paramecium</taxon>
    </lineage>
</organism>
<name>A0A8S1JRV7_PARPR</name>
<accession>A0A8S1JRV7</accession>
<comment type="caution">
    <text evidence="1">The sequence shown here is derived from an EMBL/GenBank/DDBJ whole genome shotgun (WGS) entry which is preliminary data.</text>
</comment>
<evidence type="ECO:0000313" key="1">
    <source>
        <dbReference type="EMBL" id="CAD8045314.1"/>
    </source>
</evidence>
<dbReference type="AlphaFoldDB" id="A0A8S1JRV7"/>
<keyword evidence="2" id="KW-1185">Reference proteome</keyword>
<proteinExistence type="predicted"/>
<reference evidence="1" key="1">
    <citation type="submission" date="2021-01" db="EMBL/GenBank/DDBJ databases">
        <authorList>
            <consortium name="Genoscope - CEA"/>
            <person name="William W."/>
        </authorList>
    </citation>
    <scope>NUCLEOTIDE SEQUENCE</scope>
</reference>